<dbReference type="PROSITE" id="PS50850">
    <property type="entry name" value="MFS"/>
    <property type="match status" value="1"/>
</dbReference>
<keyword evidence="5 6" id="KW-0472">Membrane</keyword>
<feature type="transmembrane region" description="Helical" evidence="6">
    <location>
        <begin position="452"/>
        <end position="471"/>
    </location>
</feature>
<dbReference type="HOGENOM" id="CLU_000960_34_0_11"/>
<keyword evidence="3 6" id="KW-0812">Transmembrane</keyword>
<feature type="transmembrane region" description="Helical" evidence="6">
    <location>
        <begin position="280"/>
        <end position="304"/>
    </location>
</feature>
<dbReference type="Proteomes" id="UP000002212">
    <property type="component" value="Chromosome"/>
</dbReference>
<comment type="subcellular location">
    <subcellularLocation>
        <location evidence="1">Cell membrane</location>
        <topology evidence="1">Multi-pass membrane protein</topology>
    </subcellularLocation>
</comment>
<dbReference type="SUPFAM" id="SSF103473">
    <property type="entry name" value="MFS general substrate transporter"/>
    <property type="match status" value="1"/>
</dbReference>
<name>C1AZM8_RHOOB</name>
<evidence type="ECO:0000256" key="4">
    <source>
        <dbReference type="ARBA" id="ARBA00022989"/>
    </source>
</evidence>
<organism evidence="8 9">
    <name type="scientific">Rhodococcus opacus (strain B4)</name>
    <dbReference type="NCBI Taxonomy" id="632772"/>
    <lineage>
        <taxon>Bacteria</taxon>
        <taxon>Bacillati</taxon>
        <taxon>Actinomycetota</taxon>
        <taxon>Actinomycetes</taxon>
        <taxon>Mycobacteriales</taxon>
        <taxon>Nocardiaceae</taxon>
        <taxon>Rhodococcus</taxon>
    </lineage>
</organism>
<dbReference type="Pfam" id="PF07690">
    <property type="entry name" value="MFS_1"/>
    <property type="match status" value="1"/>
</dbReference>
<feature type="transmembrane region" description="Helical" evidence="6">
    <location>
        <begin position="25"/>
        <end position="49"/>
    </location>
</feature>
<feature type="transmembrane region" description="Helical" evidence="6">
    <location>
        <begin position="352"/>
        <end position="372"/>
    </location>
</feature>
<evidence type="ECO:0000256" key="3">
    <source>
        <dbReference type="ARBA" id="ARBA00022692"/>
    </source>
</evidence>
<keyword evidence="4 6" id="KW-1133">Transmembrane helix</keyword>
<feature type="transmembrane region" description="Helical" evidence="6">
    <location>
        <begin position="378"/>
        <end position="401"/>
    </location>
</feature>
<dbReference type="EMBL" id="AP011115">
    <property type="protein sequence ID" value="BAH54299.1"/>
    <property type="molecule type" value="Genomic_DNA"/>
</dbReference>
<feature type="domain" description="Major facilitator superfamily (MFS) profile" evidence="7">
    <location>
        <begin position="26"/>
        <end position="477"/>
    </location>
</feature>
<gene>
    <name evidence="8" type="ordered locus">ROP_60520</name>
</gene>
<sequence length="527" mass="54237">MLVYARSPTPQEDPMAAGSTTAARALLPVMCFVVMNVAVLQTLVVPIVGTIGAQLDVGPTAVGWLLTANLLAAATATPVLGRLADLRGKRPVLLGVLVVVLLGSLIGAVSTSVGVLIFARVLQGVSFALFPIGIAVLRDELPAEKLTGAMGIFSGTLGFGGCFGIVLTGVLVSDGADFHRVFWLSSAITAAGLVLAWIAIPRRPRAGTGSIDWVGAVALAAGLVLVLLPLAEGGTWGWTSPITIGSGVAGILVLIGWFLYERRVTDPLVAPRLLTDPPVLVTHLSALVVGMSMFVMFLGSSYFVQTPRAVAGYGFGATVLEASTVYLLPGAISGVLASILSGRIIHRFGSRAVLIAASVVGVGGFFVFILAHDHTWEVIAAIVLINTYISLAYASLPSLLVAEVRQDETGVANSINSIARSVGSSFASALLATLLAGITIDGTDVPTESAYVIAFAVGAGAAALAGLLPFFGITRTTRTPSDDEEDEVHATALAAEWGTVGGLGGANTRRSGERTTGGQRVRFAPEF</sequence>
<feature type="transmembrane region" description="Helical" evidence="6">
    <location>
        <begin position="92"/>
        <end position="111"/>
    </location>
</feature>
<feature type="transmembrane region" description="Helical" evidence="6">
    <location>
        <begin position="178"/>
        <end position="199"/>
    </location>
</feature>
<dbReference type="GO" id="GO:0022857">
    <property type="term" value="F:transmembrane transporter activity"/>
    <property type="evidence" value="ECO:0007669"/>
    <property type="project" value="InterPro"/>
</dbReference>
<evidence type="ECO:0000259" key="7">
    <source>
        <dbReference type="PROSITE" id="PS50850"/>
    </source>
</evidence>
<evidence type="ECO:0000256" key="2">
    <source>
        <dbReference type="ARBA" id="ARBA00022448"/>
    </source>
</evidence>
<feature type="transmembrane region" description="Helical" evidence="6">
    <location>
        <begin position="149"/>
        <end position="172"/>
    </location>
</feature>
<dbReference type="PATRIC" id="fig|632772.20.peg.6320"/>
<feature type="transmembrane region" description="Helical" evidence="6">
    <location>
        <begin position="242"/>
        <end position="260"/>
    </location>
</feature>
<feature type="transmembrane region" description="Helical" evidence="6">
    <location>
        <begin position="324"/>
        <end position="345"/>
    </location>
</feature>
<dbReference type="InterPro" id="IPR011701">
    <property type="entry name" value="MFS"/>
</dbReference>
<proteinExistence type="predicted"/>
<dbReference type="KEGG" id="rop:ROP_60520"/>
<dbReference type="PANTHER" id="PTHR42718:SF9">
    <property type="entry name" value="MAJOR FACILITATOR SUPERFAMILY MULTIDRUG TRANSPORTER MFSC"/>
    <property type="match status" value="1"/>
</dbReference>
<dbReference type="InterPro" id="IPR036259">
    <property type="entry name" value="MFS_trans_sf"/>
</dbReference>
<evidence type="ECO:0000313" key="8">
    <source>
        <dbReference type="EMBL" id="BAH54299.1"/>
    </source>
</evidence>
<keyword evidence="2" id="KW-0813">Transport</keyword>
<feature type="transmembrane region" description="Helical" evidence="6">
    <location>
        <begin position="211"/>
        <end position="230"/>
    </location>
</feature>
<dbReference type="STRING" id="632772.ROP_60520"/>
<accession>C1AZM8</accession>
<evidence type="ECO:0000256" key="5">
    <source>
        <dbReference type="ARBA" id="ARBA00023136"/>
    </source>
</evidence>
<dbReference type="AlphaFoldDB" id="C1AZM8"/>
<protein>
    <submittedName>
        <fullName evidence="8">Putative MFS transporter</fullName>
    </submittedName>
</protein>
<dbReference type="InterPro" id="IPR020846">
    <property type="entry name" value="MFS_dom"/>
</dbReference>
<dbReference type="GO" id="GO:0005886">
    <property type="term" value="C:plasma membrane"/>
    <property type="evidence" value="ECO:0007669"/>
    <property type="project" value="UniProtKB-SubCell"/>
</dbReference>
<reference evidence="8 9" key="1">
    <citation type="submission" date="2009-03" db="EMBL/GenBank/DDBJ databases">
        <title>Comparison of the complete genome sequences of Rhodococcus erythropolis PR4 and Rhodococcus opacus B4.</title>
        <authorList>
            <person name="Takarada H."/>
            <person name="Sekine M."/>
            <person name="Hosoyama A."/>
            <person name="Yamada R."/>
            <person name="Fujisawa T."/>
            <person name="Omata S."/>
            <person name="Shimizu A."/>
            <person name="Tsukatani N."/>
            <person name="Tanikawa S."/>
            <person name="Fujita N."/>
            <person name="Harayama S."/>
        </authorList>
    </citation>
    <scope>NUCLEOTIDE SEQUENCE [LARGE SCALE GENOMIC DNA]</scope>
    <source>
        <strain evidence="8 9">B4</strain>
    </source>
</reference>
<dbReference type="PANTHER" id="PTHR42718">
    <property type="entry name" value="MAJOR FACILITATOR SUPERFAMILY MULTIDRUG TRANSPORTER MFSC"/>
    <property type="match status" value="1"/>
</dbReference>
<feature type="transmembrane region" description="Helical" evidence="6">
    <location>
        <begin position="61"/>
        <end position="80"/>
    </location>
</feature>
<evidence type="ECO:0000256" key="6">
    <source>
        <dbReference type="SAM" id="Phobius"/>
    </source>
</evidence>
<feature type="transmembrane region" description="Helical" evidence="6">
    <location>
        <begin position="422"/>
        <end position="440"/>
    </location>
</feature>
<evidence type="ECO:0000313" key="9">
    <source>
        <dbReference type="Proteomes" id="UP000002212"/>
    </source>
</evidence>
<evidence type="ECO:0000256" key="1">
    <source>
        <dbReference type="ARBA" id="ARBA00004651"/>
    </source>
</evidence>
<feature type="transmembrane region" description="Helical" evidence="6">
    <location>
        <begin position="117"/>
        <end position="137"/>
    </location>
</feature>
<dbReference type="Gene3D" id="1.20.1250.20">
    <property type="entry name" value="MFS general substrate transporter like domains"/>
    <property type="match status" value="2"/>
</dbReference>